<keyword evidence="1" id="KW-0614">Plasmid</keyword>
<accession>A0A0F6Y0F0</accession>
<organism evidence="1">
    <name type="scientific">Brevibacillus laterosporus</name>
    <name type="common">Bacillus laterosporus</name>
    <dbReference type="NCBI Taxonomy" id="1465"/>
    <lineage>
        <taxon>Bacteria</taxon>
        <taxon>Bacillati</taxon>
        <taxon>Bacillota</taxon>
        <taxon>Bacilli</taxon>
        <taxon>Bacillales</taxon>
        <taxon>Paenibacillaceae</taxon>
        <taxon>Brevibacillus</taxon>
    </lineage>
</organism>
<gene>
    <name evidence="1" type="ORF">EX87_17460</name>
</gene>
<sequence length="66" mass="7557">MRDCSTEDERVKNENVMDKYSDLASKLCLKKENFIEIKQGLDRRKTTHTAKAEISGFGLSYLTAID</sequence>
<geneLocation type="plasmid" evidence="1">
    <name>unnamed1</name>
</geneLocation>
<evidence type="ECO:0000313" key="1">
    <source>
        <dbReference type="EMBL" id="AKF95411.1"/>
    </source>
</evidence>
<dbReference type="RefSeq" id="WP_031414452.1">
    <property type="nucleotide sequence ID" value="NZ_CP011075.1"/>
</dbReference>
<proteinExistence type="predicted"/>
<reference evidence="1" key="1">
    <citation type="submission" date="2015-03" db="EMBL/GenBank/DDBJ databases">
        <title>MIGS Cultured Bacterial/Archaeal sample from Brevibacillus laterosporus.</title>
        <authorList>
            <person name="Zeng D."/>
            <person name="Zhu L."/>
            <person name="Dong G."/>
            <person name="Ye W."/>
            <person name="Ren D."/>
            <person name="Wu L."/>
            <person name="Xu J."/>
            <person name="Li G."/>
            <person name="Guo L."/>
        </authorList>
    </citation>
    <scope>NUCLEOTIDE SEQUENCE</scope>
    <source>
        <strain evidence="1">B9</strain>
        <plasmid evidence="1">unnamed1</plasmid>
    </source>
</reference>
<protein>
    <submittedName>
        <fullName evidence="1">Uncharacterized protein</fullName>
    </submittedName>
</protein>
<dbReference type="AlphaFoldDB" id="A0A0F6Y0F0"/>
<name>A0A0F6Y0F0_BRELA</name>
<dbReference type="EMBL" id="CP011075">
    <property type="protein sequence ID" value="AKF95411.1"/>
    <property type="molecule type" value="Genomic_DNA"/>
</dbReference>